<dbReference type="CDD" id="cd23255">
    <property type="entry name" value="Endornaviridae_RdRp"/>
    <property type="match status" value="1"/>
</dbReference>
<keyword evidence="5" id="KW-0547">Nucleotide-binding</keyword>
<dbReference type="InterPro" id="IPR027417">
    <property type="entry name" value="P-loop_NTPase"/>
</dbReference>
<feature type="domain" description="RdRp catalytic" evidence="9">
    <location>
        <begin position="5147"/>
        <end position="5260"/>
    </location>
</feature>
<evidence type="ECO:0000256" key="3">
    <source>
        <dbReference type="ARBA" id="ARBA00022695"/>
    </source>
</evidence>
<dbReference type="SUPFAM" id="SSF52540">
    <property type="entry name" value="P-loop containing nucleoside triphosphate hydrolases"/>
    <property type="match status" value="1"/>
</dbReference>
<dbReference type="GO" id="GO:0006351">
    <property type="term" value="P:DNA-templated transcription"/>
    <property type="evidence" value="ECO:0007669"/>
    <property type="project" value="InterPro"/>
</dbReference>
<evidence type="ECO:0000256" key="8">
    <source>
        <dbReference type="SAM" id="MobiDB-lite"/>
    </source>
</evidence>
<dbReference type="InterPro" id="IPR001788">
    <property type="entry name" value="RNA-dep_RNA_pol_alsuvir"/>
</dbReference>
<sequence length="5407" mass="617096">MQNKITDNKGLKRAHQSGGRSESRKRGSRNERDSGKNCILTTHSNPLIIKRATIPYKIAGAPLCITRDRALALNREYIHADCVPTVSYEISYHDGPNDYIQPVYTNESHDDWGDNCHLQVNNLTVSALRSLQRDFIKVKKIGFQPYDGVGKVSDKEYVTEGMITSTPNENRLTTYKMLVRMLKYWNNLLTLLVKETLTNFVANGQDSNCGEKYCYCTACKKASYDPMPGVLPDIYCPWCDNDLRKRYCQLPNDVIAEQINDEYLYVLGNELENLAAVLHLDTSDIIANAEMRAKIVAHDLEKLKSQHGKSPIRTIRVRPGMNDEQNRRLREIFINYHMIYGHQPITSTAYTENEAECMLYKAVLAMQHSEDVGCINFNVGRYNPKLVENFKLGPAEHTIMINPTWDQLNNLQPMVKRFVLITRKPVPLTEDTMQLPLNQGEVLCINNRIHVTKPGLTEVEVYEKDLAEAMEKSTIDIGSETYFNIKVHVGEIYNLNVLVKSQFVQMDVPYVTTEDQTQEIEIPVFNDKAFLGLFGVPLITSSRCKVHSKLLKLLVTRNLSGELSFDALLQMGTAVANSRYSKSNYTISNYDITAKDIAHHAYIAKILNFRTQYKFMAIELLETAPKWQGLLMSIGNTIIKFVATQYTGTIAGTIDRFLRDWEIPAIQLQAYLEHECWDKLHEQYVHGKLKNFPETIKPISNFNEYDDEYHYTPLPEVTVIEFETDSQENKPGRTAHKQAEPFKATRNPESVITTQMQTLNADEAEIESYKSKLEKDRIDRLMKMQEADNDALSVEEQAAAAYRNYTEAQLASNPIDNDYITTATEPPEGEETVDDVIDENWVLANTQEDFANYFLTRKPSEKPVLQDQIYIPNASRGIVMRLLDSKCQGLDLKPEEHFVNVFNFREAKYAHDLTEGENNTCGLQVVNDVFNRRLTPTDIRNYGGTVPVSQATMMTVAEKLGENLLILDPEKITLCHYNMDSDYYYVTKLLIDTTLMARWKESKDKEKGTPPMGHWVIATGKLKLAFYVPTLVPMLDEGELMDEFKNKHNSIDQSDTDSIITRDHLATMVEIQKEQSHLGQTLDAARGFNVIPIQNVTTLVTPSLFRSNKGRPEKLDLNHHVPSGAIKYAKLLNANSSLEEIKELLLQSYNVPDTLPADPRDAMTNRYVECIKIVVRQWYHWSLPANYRSTISTHSTKLMRHGNYYNLTVPDSIKSGDIIYLKSSIGKHRMVVNTAKPGLVRIRMRAAEQSITVQMSTFRESASSALREMKAIGSHKHCWLHYLHLLQTAKTTLGVPGCGKTTTIVETSDADTTIVTKTRENRFNLVSLGTHGTVKSMEQAAIDKVRTKSLTVDECTMCDWMQLYYMITEDVKSMTLFGDTCQIGSIDMNPSPGVRYVKPVHEFTPQTEYLTKSYRIGYPLAETLKNVIKGFQGTQDHKTTVEVIDMEVMDLQEIRQLVELKHPDLVLCHYQETKRILKQILMNIQVETIHSFQGGQRNNVLVIQIGVRPVGIHLDSKYNISAATRAVNNLTWVSINTMPGHTLTAKILGGIFGGTIKSGLLKKFLIDNAFNNFMNSNLGEGEKFRLEEVTMDQNTKTYAIEVEKELIRITYDANTMEFVDAHIPEPLTNKTDLQRVKQAHEQNVTRFNRLAKDGISTFSGEKTIEVGKGTEEKLYKILFEPFDQGKYGIVTNFVVDTTIDAVTGTLTRYDAQFQIKTYVWSLSISPGSEAWVLTALIDESGLTAVYKNQFDEIHDALTNNFKTILGDDGNAVITRDPVRVRSSPSILKTLKVNFGFPWVKRYTLQEAKQTITKTEPAPNEDHEEEFYNASEQFGSPESVTVDPEAKRGTDPNNPFGLTNPEKLNQMILKARSNIITAIKAEKNVATTVTEDDYGNFYVTGSRMGVQVSVITNKCGELKDVELNKAAKMLTTKDKVITQFNVKKIQYEEMATLLHKTYNQIEIELENLQEKGGTHGKISIVKIHDINSIDSNKSRKYLIAKNNQNCVLFQIDKLIHMQVVTGMQQIDSLDCDESTKAQIKSAIAQTTVRKTNVVKKELWEIKPNIKNLGARWKGLIYEMLKCITEQQEILDQMIEATLQSMAFQTGSPDWKTFEGWIRNQVSLEATGLITRQLIIHTTMSKPSTTEVAIMQELKSIAQNYKQSVDKINVRAEELTEKLFSLSFEETNLHIKMTDEEARRKVLNDILKTNVKTLNIQNRYDCILIPSIDGQLYINFGNVGTAFVKHVDKIQTIVGNVPLVEDIGKMIHDTEGRYNLELGGAMKKQAKSRFDRDKLPLKPAKERITPEENADMMTDSLTQNYIVRSKPNNKNPFARQMTTREIKLSAWRKMQKLQDLLSTNQVQGHMKEKLEKIDNFARRHYKKGFENGYTKLRYILSKRRYEIYTWKTAEYEVICIDKSHNSASINFLQNGEVIIHDPEDILQVDNVIEQIRLIDWDSSEPYQYDLRTLDISLPGNLWLIGEFVVRMNAYSTEAIFLYKGTNVRMVNLHGCGPCIAIAFLSTYGSVYITSGYDRYFMRHIETLCDPGFERSLMNLIMKGKDPDIEFPIPLNNFPRMLEAGIDRVVNTTNYFVEILKDSLGLPHKPWEGLNMHHEQNIKEMEIKVQHLESKGLKPQHSKWSPINFCNIKSAPLYTVDYKYACILNAKLQPMLFKLDHMNDWMRLQYEVNEIIYTRWYSNFLKFAFGWVGARDGVIPAECIMSIDQHKRHNTVVYQKAMELANQVASQSFRMPISITISGQLDQENFLLLTEMLPTITVVRHEKLCRETMEEILLYIAIMNKNTFDSRNIKLDVVTTNPAFSIMNSFMQIRSLPPKNFEGLAHYDVMTHEARSAIAEYRHVLEGSRESWKVSKRETMEALVYELDKQLTGQQIWYGINLKQDKTRDLIHSYRCTTDLDVDGWDKTEKTMYILPIIDNNLFRIIAQDEKNLIISEAWSSRPIKVSKWLINLINNPIDIKNQIYVKTIQHLGAGMLYEMNPLIESIVVSPTLTNDQVMQTCLVPVINPNTLSWPVTGFFELKEVRMDTRLAGACARRMCLEDPTIHDLIAYARTELNSTYYGHVGIWSKHKETVDTAVNTAIAVYLKFKPIICNLRKTADFLTEGSKTLLGLVNHNMKEVLLSLATVAIKHVGLDIGTSEIFDEIAKLFTNGNEIQGKISEFFELARDMTMEIAPRKRKLMIYEPTEANVIMHDNYEKCHRRLQSTIAKVKSLSNECINNRLMTGIMRFKDTMDPHYDEEAAGPATNSGSIFVENANKQRLAQWVEWGKSLVEDAGHVPRRRQGKMTTATLDQPGSSKPEATKGTKEPGKPMTAKMQAKTIIRNQEDRGRQNALETEPNPRLKPAKLTVSELWERIPEIEEFNTVQTLPQTKTPKIEPEPEPSTNLTPPETEGGINQKLKPKTVRFEPEVKTITEEEAAKWLKEAGKDMAGNLTVEMDKESQVKKHKTTRSVEKEFLPTETVESLKHTMKVEAERSRTNQQDEQAGRAWLIPHEEALKNQPKEVATVGQLIFEQLERERESAVKVENEKRDQPEATEPVANARAIMLTPTNCILVASHLELMTKNWLVAIHEKFGLQIIKQYISSNDELENGKPNPRHLENLMSAMEKQFTSWYVNKKKHHEMDSSEEDMKALKYVVCSELDVKVIETAKRLGLEVITIRNHDIASGENYNNNWENWVNFNRERDVDQISFKRMIVHPMDPALSMGLAGEEVSKPQRPTVFGHDTMHTLEPHGHLSTIPGLMMGPLIDQEVSISKQSNYRFYATYKDYGFKETDVGMGDCKYALASLDQPGAIRSQLESQTLVTNKGQSVEVYRNGSPNKEGENSDNVDNTFTVSRMNWRLAEFEPEEITLAGKITTTNSLQEMWQQLVHDLPPGELKENQEIVTSEKPSRLSVTSVITLGTEGDFRIANQLVRELLTIGLDVTLILPSTMIPLIPGDYKFICYYADINGLTDFKNKRRQHTALNEMISGMEERVLNQIKQSDLIFTLEQAVFGKYLAAAYEKPFIVFGNVGPFKSDPIIYQKDPDVKTGFVTAMEERFMKAVIKARVNSRCGSKLAYLSEHAPIGKILYKFPWVQVQQGKSVLLEMADNVSKDEQRIEFVCQEYKNLITKLQSMTDRKVALIVLSTGVGNSDPEEKKAVIKTLIKEKFVIVIVDKNVISSDSGDCVQAYNAEILPFVTVCINHGGPGTVMTFVKAKIPQYIMPKEIDQHFWAEIIQKEGFGASSKKTAVEEFLKKMPKYKDNLRSLQILDNAEIATSNVTKLEHEVLCLHEDYTTEVVPYYNGVQNTIITEKYAQMEPSNASCTLKVTGLTTIYDPPTHGLCVQECILEAIQCKTEEATAILRNLVTSENNMMYEITKWPYLLGINMVIIVDGKANYFKANTNSSQCITLNISKVATHYHCTLCRRGQTTCENVRTYGKSKDLYSDKAIINNRLEIQNTLTRSAESLSTKQEINIAMMKTLIKTGKIKKPCLDKEMLETNMQTALAKVNIHHTIQRQPNRMLKVKIMTFETYYEVKERLITGKLYCLFGVNGNNQLCVAMLDLEGKQILMPGEDSIEPSGWIMAVGYNLKTATRKKIVRSATYQAINAMTSKYCADQSLCQCSPETNAEQLVIATFDNRWHHKYDERATVKKFDYENVYFVPRQIGHTMLEAIKRSFPRISYEYGMTRLHIDMTPEYLSKWFIKGELQLGELTMTRTKFGYMSEGVTDSEGDQKILRAATEMQQYFILNGNEYEYKFDSTPPNQISIIGTNGEKIDLEVTTMEISWKINLGKLEKEITMINKQYVSKTGPRVFVTKMVGGADMWFNAEGEPDRTAFHIGQFRKALIDQIGFRDDLISRPQVDRVLGTKLNNSYAILSSQASSSDQWDSSGKTTEPGPVEKFHGRIEPSINDITHAETGGNDDLAWENMIFWVDREYINAVKFAPTQPTMIKAKETAMRLMTTWKTTTTEFPQRTRPVFNKMVNAEFNAITGRLGSSVKMRTVQMEPKHEITKLADTYFQPGWETKTTEMRKHMLNIDPKAMREWLVGRPGQLTVANDIIKILDEGMSIHPINEVKIHSKLESLLKSTAIFTLGYQQARAIVWQRKGIAMLFSHMFKQLKDRLKSLLKPEVVYADGLTPSELGRRVRLVRGCQSVIEDDLAQQDRQTDHQLLDCEMELYKLMGANPLTIDLWRTCHNHWRYRATYYSGSFDAMRLTGQATTALGNVITNMICHRELIENNITSMLLVLMLGDDNLMMTKEHVNTEGFEERMKIRCNMQCSIQQSKEVGVFLQMLVYATTSGWDVCPNYVRLKNRYEVTSGVSEATMDVMNSRRMAYCCMLGGNDRVDAIWKNCGGSGKVPKWYNQQQAMIATAQRNKCTIEESLRNYNRLLTMMESKMQFEYEFKHWTWSKFR</sequence>
<dbReference type="Pfam" id="PF01443">
    <property type="entry name" value="Viral_helicase1"/>
    <property type="match status" value="1"/>
</dbReference>
<keyword evidence="1" id="KW-0696">RNA-directed RNA polymerase</keyword>
<evidence type="ECO:0000256" key="1">
    <source>
        <dbReference type="ARBA" id="ARBA00022484"/>
    </source>
</evidence>
<evidence type="ECO:0000259" key="9">
    <source>
        <dbReference type="PROSITE" id="PS50507"/>
    </source>
</evidence>
<keyword evidence="7" id="KW-0175">Coiled coil</keyword>
<gene>
    <name evidence="10" type="primary">polyprotein</name>
</gene>
<dbReference type="InterPro" id="IPR043502">
    <property type="entry name" value="DNA/RNA_pol_sf"/>
</dbReference>
<dbReference type="GO" id="GO:0016787">
    <property type="term" value="F:hydrolase activity"/>
    <property type="evidence" value="ECO:0007669"/>
    <property type="project" value="UniProtKB-KW"/>
</dbReference>
<dbReference type="GO" id="GO:0005524">
    <property type="term" value="F:ATP binding"/>
    <property type="evidence" value="ECO:0007669"/>
    <property type="project" value="UniProtKB-KW"/>
</dbReference>
<dbReference type="SUPFAM" id="SSF56672">
    <property type="entry name" value="DNA/RNA polymerases"/>
    <property type="match status" value="1"/>
</dbReference>
<evidence type="ECO:0000256" key="2">
    <source>
        <dbReference type="ARBA" id="ARBA00022679"/>
    </source>
</evidence>
<evidence type="ECO:0000313" key="10">
    <source>
        <dbReference type="EMBL" id="CAI5383864.1"/>
    </source>
</evidence>
<dbReference type="GO" id="GO:0003968">
    <property type="term" value="F:RNA-directed RNA polymerase activity"/>
    <property type="evidence" value="ECO:0007669"/>
    <property type="project" value="UniProtKB-KW"/>
</dbReference>
<feature type="region of interest" description="Disordered" evidence="8">
    <location>
        <begin position="1811"/>
        <end position="1860"/>
    </location>
</feature>
<keyword evidence="3" id="KW-0548">Nucleotidyltransferase</keyword>
<keyword evidence="2" id="KW-0808">Transferase</keyword>
<protein>
    <submittedName>
        <fullName evidence="10">Polyprotein</fullName>
    </submittedName>
</protein>
<dbReference type="InterPro" id="IPR007094">
    <property type="entry name" value="RNA-dir_pol_PSvirus"/>
</dbReference>
<keyword evidence="5" id="KW-0067">ATP-binding</keyword>
<dbReference type="Gene3D" id="3.40.50.2000">
    <property type="entry name" value="Glycogen Phosphorylase B"/>
    <property type="match status" value="2"/>
</dbReference>
<evidence type="ECO:0000256" key="7">
    <source>
        <dbReference type="SAM" id="Coils"/>
    </source>
</evidence>
<dbReference type="Gene3D" id="3.40.50.300">
    <property type="entry name" value="P-loop containing nucleotide triphosphate hydrolases"/>
    <property type="match status" value="2"/>
</dbReference>
<dbReference type="InterPro" id="IPR027351">
    <property type="entry name" value="(+)RNA_virus_helicase_core_dom"/>
</dbReference>
<evidence type="ECO:0000256" key="6">
    <source>
        <dbReference type="ARBA" id="ARBA00022953"/>
    </source>
</evidence>
<name>A0A9C7GWY8_9VIRU</name>
<reference evidence="10" key="1">
    <citation type="submission" date="2022-11" db="EMBL/GenBank/DDBJ databases">
        <authorList>
            <person name="Mifsud CO J."/>
            <person name="Holmes C E."/>
            <person name="Gallagher V R."/>
            <person name="Geoghegan L J."/>
        </authorList>
    </citation>
    <scope>NUCLEOTIDE SEQUENCE</scope>
</reference>
<dbReference type="GO" id="GO:0003723">
    <property type="term" value="F:RNA binding"/>
    <property type="evidence" value="ECO:0007669"/>
    <property type="project" value="InterPro"/>
</dbReference>
<feature type="compositionally biased region" description="Basic and acidic residues" evidence="8">
    <location>
        <begin position="1"/>
        <end position="10"/>
    </location>
</feature>
<feature type="region of interest" description="Disordered" evidence="8">
    <location>
        <begin position="4877"/>
        <end position="4897"/>
    </location>
</feature>
<feature type="coiled-coil region" evidence="7">
    <location>
        <begin position="2149"/>
        <end position="2176"/>
    </location>
</feature>
<feature type="compositionally biased region" description="Basic and acidic residues" evidence="8">
    <location>
        <begin position="21"/>
        <end position="35"/>
    </location>
</feature>
<evidence type="ECO:0000256" key="4">
    <source>
        <dbReference type="ARBA" id="ARBA00022801"/>
    </source>
</evidence>
<dbReference type="PROSITE" id="PS50507">
    <property type="entry name" value="RDRP_SSRNA_POS"/>
    <property type="match status" value="1"/>
</dbReference>
<feature type="region of interest" description="Disordered" evidence="8">
    <location>
        <begin position="3377"/>
        <end position="3410"/>
    </location>
</feature>
<proteinExistence type="predicted"/>
<organism evidence="10">
    <name type="scientific">Carteria obtusa associated endorna-like virus</name>
    <dbReference type="NCBI Taxonomy" id="2933147"/>
    <lineage>
        <taxon>Viruses</taxon>
        <taxon>Riboviria</taxon>
        <taxon>Orthornavirae</taxon>
        <taxon>Kitrinoviricota</taxon>
        <taxon>Alsuviricetes</taxon>
        <taxon>Martellivirales</taxon>
        <taxon>Endornaviridae</taxon>
    </lineage>
</organism>
<accession>A0A9C7GWY8</accession>
<feature type="compositionally biased region" description="Polar residues" evidence="8">
    <location>
        <begin position="3299"/>
        <end position="3310"/>
    </location>
</feature>
<feature type="region of interest" description="Disordered" evidence="8">
    <location>
        <begin position="1"/>
        <end position="38"/>
    </location>
</feature>
<feature type="region of interest" description="Disordered" evidence="8">
    <location>
        <begin position="3289"/>
        <end position="3360"/>
    </location>
</feature>
<dbReference type="SUPFAM" id="SSF53756">
    <property type="entry name" value="UDP-Glycosyltransferase/glycogen phosphorylase"/>
    <property type="match status" value="1"/>
</dbReference>
<feature type="compositionally biased region" description="Basic and acidic residues" evidence="8">
    <location>
        <begin position="3314"/>
        <end position="3323"/>
    </location>
</feature>
<dbReference type="EMBL" id="OX380378">
    <property type="protein sequence ID" value="CAI5383864.1"/>
    <property type="molecule type" value="Genomic_RNA"/>
</dbReference>
<feature type="compositionally biased region" description="Polar residues" evidence="8">
    <location>
        <begin position="3377"/>
        <end position="3387"/>
    </location>
</feature>
<dbReference type="Pfam" id="PF00978">
    <property type="entry name" value="RdRP_2"/>
    <property type="match status" value="1"/>
</dbReference>
<evidence type="ECO:0000256" key="5">
    <source>
        <dbReference type="ARBA" id="ARBA00022840"/>
    </source>
</evidence>
<feature type="compositionally biased region" description="Polar residues" evidence="8">
    <location>
        <begin position="1829"/>
        <end position="1838"/>
    </location>
</feature>
<keyword evidence="4" id="KW-0378">Hydrolase</keyword>
<dbReference type="GO" id="GO:0039694">
    <property type="term" value="P:viral RNA genome replication"/>
    <property type="evidence" value="ECO:0007669"/>
    <property type="project" value="InterPro"/>
</dbReference>
<keyword evidence="6" id="KW-0693">Viral RNA replication</keyword>